<feature type="domain" description="CUB" evidence="5">
    <location>
        <begin position="1"/>
        <end position="82"/>
    </location>
</feature>
<dbReference type="CDD" id="cd00041">
    <property type="entry name" value="CUB"/>
    <property type="match status" value="2"/>
</dbReference>
<evidence type="ECO:0000313" key="7">
    <source>
        <dbReference type="Proteomes" id="UP001476798"/>
    </source>
</evidence>
<sequence>MHLSINFLRRLVKLSFWQLQCGEWYDYVEVRDGVDENGQLVGKYCGKIAPSAVVSSGNQLFIKFVSDYETHGAGFSIRYEIFKTGPECSKNFTSNSGVIKSPGFPEKYPNNLDCTFMIFAPKMSEIILEFENFELEPDTTPPTGVFCRYDRLEIWDGFPGGGMLAAGVCRDWRCPGKQLGIHTSSFPLRFKVQLTGQALRKKEEPLRLSSSSLRNAKASKMQSS</sequence>
<keyword evidence="1" id="KW-0677">Repeat</keyword>
<dbReference type="Gene3D" id="2.60.120.290">
    <property type="entry name" value="Spermadhesin, CUB domain"/>
    <property type="match status" value="2"/>
</dbReference>
<keyword evidence="4" id="KW-0732">Signal</keyword>
<dbReference type="SUPFAM" id="SSF49854">
    <property type="entry name" value="Spermadhesin, CUB domain"/>
    <property type="match status" value="2"/>
</dbReference>
<protein>
    <submittedName>
        <fullName evidence="6">Neuropilin-1a</fullName>
    </submittedName>
</protein>
<feature type="chain" id="PRO_5045727986" evidence="4">
    <location>
        <begin position="23"/>
        <end position="224"/>
    </location>
</feature>
<proteinExistence type="predicted"/>
<organism evidence="6 7">
    <name type="scientific">Goodea atripinnis</name>
    <dbReference type="NCBI Taxonomy" id="208336"/>
    <lineage>
        <taxon>Eukaryota</taxon>
        <taxon>Metazoa</taxon>
        <taxon>Chordata</taxon>
        <taxon>Craniata</taxon>
        <taxon>Vertebrata</taxon>
        <taxon>Euteleostomi</taxon>
        <taxon>Actinopterygii</taxon>
        <taxon>Neopterygii</taxon>
        <taxon>Teleostei</taxon>
        <taxon>Neoteleostei</taxon>
        <taxon>Acanthomorphata</taxon>
        <taxon>Ovalentaria</taxon>
        <taxon>Atherinomorphae</taxon>
        <taxon>Cyprinodontiformes</taxon>
        <taxon>Goodeidae</taxon>
        <taxon>Goodea</taxon>
    </lineage>
</organism>
<dbReference type="SMART" id="SM00042">
    <property type="entry name" value="CUB"/>
    <property type="match status" value="2"/>
</dbReference>
<accession>A0ABV0NGL6</accession>
<evidence type="ECO:0000256" key="3">
    <source>
        <dbReference type="PROSITE-ProRule" id="PRU00059"/>
    </source>
</evidence>
<name>A0ABV0NGL6_9TELE</name>
<dbReference type="PROSITE" id="PS01180">
    <property type="entry name" value="CUB"/>
    <property type="match status" value="2"/>
</dbReference>
<comment type="caution">
    <text evidence="3">Lacks conserved residue(s) required for the propagation of feature annotation.</text>
</comment>
<dbReference type="PANTHER" id="PTHR24251">
    <property type="entry name" value="OVOCHYMASE-RELATED"/>
    <property type="match status" value="1"/>
</dbReference>
<gene>
    <name evidence="6" type="primary">NRP1A_1</name>
    <name evidence="6" type="ORF">GOODEAATRI_001379</name>
</gene>
<reference evidence="6 7" key="1">
    <citation type="submission" date="2021-06" db="EMBL/GenBank/DDBJ databases">
        <authorList>
            <person name="Palmer J.M."/>
        </authorList>
    </citation>
    <scope>NUCLEOTIDE SEQUENCE [LARGE SCALE GENOMIC DNA]</scope>
    <source>
        <strain evidence="6 7">GA_2019</strain>
        <tissue evidence="6">Muscle</tissue>
    </source>
</reference>
<evidence type="ECO:0000259" key="5">
    <source>
        <dbReference type="PROSITE" id="PS01180"/>
    </source>
</evidence>
<evidence type="ECO:0000256" key="1">
    <source>
        <dbReference type="ARBA" id="ARBA00022737"/>
    </source>
</evidence>
<feature type="signal peptide" evidence="4">
    <location>
        <begin position="1"/>
        <end position="22"/>
    </location>
</feature>
<dbReference type="EMBL" id="JAHRIO010040022">
    <property type="protein sequence ID" value="MEQ2170555.1"/>
    <property type="molecule type" value="Genomic_DNA"/>
</dbReference>
<dbReference type="Proteomes" id="UP001476798">
    <property type="component" value="Unassembled WGS sequence"/>
</dbReference>
<comment type="caution">
    <text evidence="6">The sequence shown here is derived from an EMBL/GenBank/DDBJ whole genome shotgun (WGS) entry which is preliminary data.</text>
</comment>
<keyword evidence="2" id="KW-1015">Disulfide bond</keyword>
<evidence type="ECO:0000256" key="2">
    <source>
        <dbReference type="ARBA" id="ARBA00023157"/>
    </source>
</evidence>
<dbReference type="Pfam" id="PF00431">
    <property type="entry name" value="CUB"/>
    <property type="match status" value="2"/>
</dbReference>
<evidence type="ECO:0000256" key="4">
    <source>
        <dbReference type="SAM" id="SignalP"/>
    </source>
</evidence>
<dbReference type="InterPro" id="IPR035914">
    <property type="entry name" value="Sperma_CUB_dom_sf"/>
</dbReference>
<dbReference type="InterPro" id="IPR000859">
    <property type="entry name" value="CUB_dom"/>
</dbReference>
<evidence type="ECO:0000313" key="6">
    <source>
        <dbReference type="EMBL" id="MEQ2170555.1"/>
    </source>
</evidence>
<keyword evidence="7" id="KW-1185">Reference proteome</keyword>
<feature type="domain" description="CUB" evidence="5">
    <location>
        <begin position="88"/>
        <end position="213"/>
    </location>
</feature>